<comment type="caution">
    <text evidence="8">The sequence shown here is derived from an EMBL/GenBank/DDBJ whole genome shotgun (WGS) entry which is preliminary data.</text>
</comment>
<gene>
    <name evidence="8" type="ORF">HNY73_004603</name>
</gene>
<keyword evidence="4" id="KW-1015">Disulfide bond</keyword>
<feature type="domain" description="FAM20 C-terminal" evidence="7">
    <location>
        <begin position="118"/>
        <end position="213"/>
    </location>
</feature>
<dbReference type="GO" id="GO:0005524">
    <property type="term" value="F:ATP binding"/>
    <property type="evidence" value="ECO:0007669"/>
    <property type="project" value="UniProtKB-KW"/>
</dbReference>
<evidence type="ECO:0000256" key="3">
    <source>
        <dbReference type="ARBA" id="ARBA00023034"/>
    </source>
</evidence>
<evidence type="ECO:0000313" key="9">
    <source>
        <dbReference type="Proteomes" id="UP000807504"/>
    </source>
</evidence>
<dbReference type="Pfam" id="PF06702">
    <property type="entry name" value="Fam20C"/>
    <property type="match status" value="2"/>
</dbReference>
<feature type="domain" description="FAM20 C-terminal" evidence="7">
    <location>
        <begin position="218"/>
        <end position="304"/>
    </location>
</feature>
<name>A0A8T0FS06_ARGBR</name>
<dbReference type="PANTHER" id="PTHR12450:SF22">
    <property type="entry name" value="EXTRACELLULAR SERINE_THREONINE PROTEIN CG31145"/>
    <property type="match status" value="1"/>
</dbReference>
<keyword evidence="6" id="KW-0067">ATP-binding</keyword>
<evidence type="ECO:0000256" key="4">
    <source>
        <dbReference type="ARBA" id="ARBA00023157"/>
    </source>
</evidence>
<dbReference type="InterPro" id="IPR024869">
    <property type="entry name" value="FAM20"/>
</dbReference>
<keyword evidence="5" id="KW-0325">Glycoprotein</keyword>
<keyword evidence="8" id="KW-0418">Kinase</keyword>
<proteinExistence type="inferred from homology"/>
<sequence length="307" mass="35955">MPKYMPRRRRRKVEFSHITYDDSNRAVEVTDDDENNAFLDDVSFNRSNQTSRRFQKKITIQDLYEENDPDVEILLKEMATMRINSVVEYPKGTQLKLIISFEDGSQALLKPTEVNIYADNICFHGHCKQYCDTSHAICGQPVAVEVSLATMLQLERKKWKNPWRRSYRKRNPMAEWEKNDLYCQVVKKQALYNNSKRLADLMDVFILDFLIGEGVDKFGRADHDELSILTPLMQCCFLHSKTFHKLVELQHDDFKLSALMRCSLHQDPLTPVLSNAHLEALDRRLEIILHTIRSCIQEHGMNNVFCR</sequence>
<organism evidence="8 9">
    <name type="scientific">Argiope bruennichi</name>
    <name type="common">Wasp spider</name>
    <name type="synonym">Aranea bruennichi</name>
    <dbReference type="NCBI Taxonomy" id="94029"/>
    <lineage>
        <taxon>Eukaryota</taxon>
        <taxon>Metazoa</taxon>
        <taxon>Ecdysozoa</taxon>
        <taxon>Arthropoda</taxon>
        <taxon>Chelicerata</taxon>
        <taxon>Arachnida</taxon>
        <taxon>Araneae</taxon>
        <taxon>Araneomorphae</taxon>
        <taxon>Entelegynae</taxon>
        <taxon>Araneoidea</taxon>
        <taxon>Araneidae</taxon>
        <taxon>Argiope</taxon>
    </lineage>
</organism>
<keyword evidence="3" id="KW-0333">Golgi apparatus</keyword>
<evidence type="ECO:0000259" key="7">
    <source>
        <dbReference type="Pfam" id="PF06702"/>
    </source>
</evidence>
<comment type="similarity">
    <text evidence="2">Belongs to the FAM20 family.</text>
</comment>
<accession>A0A8T0FS06</accession>
<dbReference type="Proteomes" id="UP000807504">
    <property type="component" value="Unassembled WGS sequence"/>
</dbReference>
<keyword evidence="9" id="KW-1185">Reference proteome</keyword>
<reference evidence="8" key="1">
    <citation type="journal article" date="2020" name="bioRxiv">
        <title>Chromosome-level reference genome of the European wasp spider Argiope bruennichi: a resource for studies on range expansion and evolutionary adaptation.</title>
        <authorList>
            <person name="Sheffer M.M."/>
            <person name="Hoppe A."/>
            <person name="Krehenwinkel H."/>
            <person name="Uhl G."/>
            <person name="Kuss A.W."/>
            <person name="Jensen L."/>
            <person name="Jensen C."/>
            <person name="Gillespie R.G."/>
            <person name="Hoff K.J."/>
            <person name="Prost S."/>
        </authorList>
    </citation>
    <scope>NUCLEOTIDE SEQUENCE</scope>
</reference>
<keyword evidence="8" id="KW-0808">Transferase</keyword>
<dbReference type="InterPro" id="IPR009581">
    <property type="entry name" value="FAM20_C"/>
</dbReference>
<feature type="binding site" evidence="6">
    <location>
        <begin position="149"/>
        <end position="152"/>
    </location>
    <ligand>
        <name>ATP</name>
        <dbReference type="ChEBI" id="CHEBI:30616"/>
    </ligand>
</feature>
<dbReference type="GO" id="GO:0004674">
    <property type="term" value="F:protein serine/threonine kinase activity"/>
    <property type="evidence" value="ECO:0007669"/>
    <property type="project" value="UniProtKB-KW"/>
</dbReference>
<dbReference type="PANTHER" id="PTHR12450">
    <property type="entry name" value="DENTIN MATRIX PROTEIN 4 PROTEIN FAM20"/>
    <property type="match status" value="1"/>
</dbReference>
<evidence type="ECO:0000256" key="6">
    <source>
        <dbReference type="PIRSR" id="PIRSR624869-2"/>
    </source>
</evidence>
<comment type="subcellular location">
    <subcellularLocation>
        <location evidence="1">Golgi apparatus</location>
    </subcellularLocation>
</comment>
<evidence type="ECO:0000256" key="2">
    <source>
        <dbReference type="ARBA" id="ARBA00006557"/>
    </source>
</evidence>
<keyword evidence="6" id="KW-0547">Nucleotide-binding</keyword>
<evidence type="ECO:0000256" key="1">
    <source>
        <dbReference type="ARBA" id="ARBA00004555"/>
    </source>
</evidence>
<dbReference type="EMBL" id="JABXBU010000003">
    <property type="protein sequence ID" value="KAF8793075.1"/>
    <property type="molecule type" value="Genomic_DNA"/>
</dbReference>
<evidence type="ECO:0000256" key="5">
    <source>
        <dbReference type="ARBA" id="ARBA00023180"/>
    </source>
</evidence>
<evidence type="ECO:0000313" key="8">
    <source>
        <dbReference type="EMBL" id="KAF8793075.1"/>
    </source>
</evidence>
<keyword evidence="8" id="KW-0723">Serine/threonine-protein kinase</keyword>
<dbReference type="GO" id="GO:0005794">
    <property type="term" value="C:Golgi apparatus"/>
    <property type="evidence" value="ECO:0007669"/>
    <property type="project" value="UniProtKB-SubCell"/>
</dbReference>
<protein>
    <submittedName>
        <fullName evidence="8">Extracellular serine/threonine protein kinase like protein</fullName>
    </submittedName>
</protein>
<dbReference type="AlphaFoldDB" id="A0A8T0FS06"/>
<reference evidence="8" key="2">
    <citation type="submission" date="2020-06" db="EMBL/GenBank/DDBJ databases">
        <authorList>
            <person name="Sheffer M."/>
        </authorList>
    </citation>
    <scope>NUCLEOTIDE SEQUENCE</scope>
</reference>